<evidence type="ECO:0000313" key="4">
    <source>
        <dbReference type="EMBL" id="SDJ59590.1"/>
    </source>
</evidence>
<feature type="binding site" evidence="1">
    <location>
        <position position="406"/>
    </location>
    <ligand>
        <name>Mn(2+)</name>
        <dbReference type="ChEBI" id="CHEBI:29035"/>
        <label>2</label>
    </ligand>
</feature>
<feature type="domain" description="Peptidase M20 dimerisation" evidence="3">
    <location>
        <begin position="223"/>
        <end position="318"/>
    </location>
</feature>
<dbReference type="Gene3D" id="3.40.630.10">
    <property type="entry name" value="Zn peptidases"/>
    <property type="match status" value="1"/>
</dbReference>
<evidence type="ECO:0000313" key="5">
    <source>
        <dbReference type="Proteomes" id="UP000182130"/>
    </source>
</evidence>
<dbReference type="AlphaFoldDB" id="A0A1G8V353"/>
<feature type="binding site" evidence="1">
    <location>
        <position position="138"/>
    </location>
    <ligand>
        <name>Mn(2+)</name>
        <dbReference type="ChEBI" id="CHEBI:29035"/>
        <label>2</label>
    </ligand>
</feature>
<dbReference type="GO" id="GO:0046872">
    <property type="term" value="F:metal ion binding"/>
    <property type="evidence" value="ECO:0007669"/>
    <property type="project" value="UniProtKB-KW"/>
</dbReference>
<dbReference type="Proteomes" id="UP000182130">
    <property type="component" value="Unassembled WGS sequence"/>
</dbReference>
<feature type="binding site" evidence="1">
    <location>
        <position position="174"/>
    </location>
    <ligand>
        <name>Mn(2+)</name>
        <dbReference type="ChEBI" id="CHEBI:29035"/>
        <label>2</label>
    </ligand>
</feature>
<dbReference type="InterPro" id="IPR011650">
    <property type="entry name" value="Peptidase_M20_dimer"/>
</dbReference>
<dbReference type="PIRSF" id="PIRSF005962">
    <property type="entry name" value="Pept_M20D_amidohydro"/>
    <property type="match status" value="1"/>
</dbReference>
<organism evidence="4 5">
    <name type="scientific">Arthrobacter cupressi</name>
    <dbReference type="NCBI Taxonomy" id="1045773"/>
    <lineage>
        <taxon>Bacteria</taxon>
        <taxon>Bacillati</taxon>
        <taxon>Actinomycetota</taxon>
        <taxon>Actinomycetes</taxon>
        <taxon>Micrococcales</taxon>
        <taxon>Micrococcaceae</taxon>
        <taxon>Arthrobacter</taxon>
    </lineage>
</organism>
<evidence type="ECO:0000256" key="2">
    <source>
        <dbReference type="SAM" id="MobiDB-lite"/>
    </source>
</evidence>
<dbReference type="NCBIfam" id="TIGR01891">
    <property type="entry name" value="amidohydrolases"/>
    <property type="match status" value="1"/>
</dbReference>
<dbReference type="SUPFAM" id="SSF53187">
    <property type="entry name" value="Zn-dependent exopeptidases"/>
    <property type="match status" value="1"/>
</dbReference>
<dbReference type="InterPro" id="IPR036264">
    <property type="entry name" value="Bact_exopeptidase_dim_dom"/>
</dbReference>
<reference evidence="5" key="1">
    <citation type="submission" date="2016-10" db="EMBL/GenBank/DDBJ databases">
        <authorList>
            <person name="Varghese N."/>
            <person name="Submissions S."/>
        </authorList>
    </citation>
    <scope>NUCLEOTIDE SEQUENCE [LARGE SCALE GENOMIC DNA]</scope>
    <source>
        <strain evidence="5">CGMCC 1.10783</strain>
    </source>
</reference>
<dbReference type="EMBL" id="FNEI01000013">
    <property type="protein sequence ID" value="SDJ59590.1"/>
    <property type="molecule type" value="Genomic_DNA"/>
</dbReference>
<feature type="binding site" evidence="1">
    <location>
        <position position="201"/>
    </location>
    <ligand>
        <name>Mn(2+)</name>
        <dbReference type="ChEBI" id="CHEBI:29035"/>
        <label>2</label>
    </ligand>
</feature>
<feature type="binding site" evidence="1">
    <location>
        <position position="140"/>
    </location>
    <ligand>
        <name>Mn(2+)</name>
        <dbReference type="ChEBI" id="CHEBI:29035"/>
        <label>2</label>
    </ligand>
</feature>
<dbReference type="PANTHER" id="PTHR11014:SF63">
    <property type="entry name" value="METALLOPEPTIDASE, PUTATIVE (AFU_ORTHOLOGUE AFUA_6G09600)-RELATED"/>
    <property type="match status" value="1"/>
</dbReference>
<dbReference type="InterPro" id="IPR017439">
    <property type="entry name" value="Amidohydrolase"/>
</dbReference>
<name>A0A1G8V353_9MICC</name>
<proteinExistence type="predicted"/>
<comment type="cofactor">
    <cofactor evidence="1">
        <name>Mn(2+)</name>
        <dbReference type="ChEBI" id="CHEBI:29035"/>
    </cofactor>
    <text evidence="1">The Mn(2+) ion enhances activity.</text>
</comment>
<dbReference type="GO" id="GO:0016787">
    <property type="term" value="F:hydrolase activity"/>
    <property type="evidence" value="ECO:0007669"/>
    <property type="project" value="UniProtKB-KW"/>
</dbReference>
<evidence type="ECO:0000259" key="3">
    <source>
        <dbReference type="Pfam" id="PF07687"/>
    </source>
</evidence>
<keyword evidence="1" id="KW-0464">Manganese</keyword>
<dbReference type="PANTHER" id="PTHR11014">
    <property type="entry name" value="PEPTIDASE M20 FAMILY MEMBER"/>
    <property type="match status" value="1"/>
</dbReference>
<keyword evidence="1" id="KW-0479">Metal-binding</keyword>
<dbReference type="Gene3D" id="3.30.70.360">
    <property type="match status" value="1"/>
</dbReference>
<dbReference type="Pfam" id="PF01546">
    <property type="entry name" value="Peptidase_M20"/>
    <property type="match status" value="1"/>
</dbReference>
<dbReference type="Pfam" id="PF07687">
    <property type="entry name" value="M20_dimer"/>
    <property type="match status" value="1"/>
</dbReference>
<dbReference type="SUPFAM" id="SSF55031">
    <property type="entry name" value="Bacterial exopeptidase dimerisation domain"/>
    <property type="match status" value="1"/>
</dbReference>
<keyword evidence="5" id="KW-1185">Reference proteome</keyword>
<accession>A0A1G8V353</accession>
<keyword evidence="4" id="KW-0378">Hydrolase</keyword>
<feature type="compositionally biased region" description="Low complexity" evidence="2">
    <location>
        <begin position="19"/>
        <end position="32"/>
    </location>
</feature>
<evidence type="ECO:0000256" key="1">
    <source>
        <dbReference type="PIRSR" id="PIRSR005962-1"/>
    </source>
</evidence>
<sequence>MPEKLSQRATPPATPPGTRPGSLSGDALGAGLSGQLSDELRGRMHSMYKHLHANPELSMQEHATARFIAERLDALGIGNFPCGGTGVVGVLRNGEGPVVGFRADTDGLPILEDTGLDYASTARGVLADGTGVPVMHGCGHDTHVTTLLTAAELLAGATESWRGTIVFIFQPGEETAAGAQAMVEDGIWDKAPQPEIIFGQHVMGNEAGTINISVGNAMAMADSLKVTVFGRQSHGSQPQVAIDPIVLGAQMVLRLQTIVSREIHPLKAAVVTVGTFHAGLKENIIPATAEFTLNIRTLEPDVRAQVLAAVRRIILAEAEASGAPQPEITELYTFPRNYNEPADTEELITAFRAALGEDRVAVVEPMMGSEDFGAFAEAIGVPSVYWMFGGMSREVLDSGLPVPMNHSPFFAPVIEPTLSTGVQAALAAILSKLGK</sequence>
<dbReference type="InterPro" id="IPR002933">
    <property type="entry name" value="Peptidase_M20"/>
</dbReference>
<feature type="region of interest" description="Disordered" evidence="2">
    <location>
        <begin position="1"/>
        <end position="32"/>
    </location>
</feature>
<dbReference type="OrthoDB" id="9777385at2"/>
<protein>
    <submittedName>
        <fullName evidence="4">Hippurate hydrolase</fullName>
    </submittedName>
</protein>
<gene>
    <name evidence="4" type="ORF">SAMN05216555_1138</name>
</gene>